<dbReference type="OrthoDB" id="5652005at2"/>
<dbReference type="STRING" id="466.Lmac_2818"/>
<accession>A0A0W0VVQ6</accession>
<evidence type="ECO:0000313" key="2">
    <source>
        <dbReference type="Proteomes" id="UP000054908"/>
    </source>
</evidence>
<dbReference type="Gene3D" id="3.90.1140.10">
    <property type="entry name" value="Cyclic phosphodiesterase"/>
    <property type="match status" value="1"/>
</dbReference>
<name>A0A0W0VVQ6_9GAMM</name>
<dbReference type="Proteomes" id="UP000054908">
    <property type="component" value="Unassembled WGS sequence"/>
</dbReference>
<dbReference type="PATRIC" id="fig|466.6.peg.3015"/>
<dbReference type="Pfam" id="PF13563">
    <property type="entry name" value="2_5_RNA_ligase2"/>
    <property type="match status" value="1"/>
</dbReference>
<sequence length="179" mass="20659">MPKKYNIALLPLHSSDEIIEFAKKFSTLSENYMLGEKSLPHVTLCQFYAEEKQVNEVWENACNTLTEHSLELTFGNFSCISFDESTFWVSLLPDKVDALNDMYSEIIKIVKPFNNKLFDPHMTLFNTKNKEYKTLIKDDLSQYSSISDCFILALGECDEIGQFTRLVESYQLSKSLSFT</sequence>
<dbReference type="RefSeq" id="WP_058453504.1">
    <property type="nucleotide sequence ID" value="NZ_CAAAIB010000008.1"/>
</dbReference>
<evidence type="ECO:0008006" key="3">
    <source>
        <dbReference type="Google" id="ProtNLM"/>
    </source>
</evidence>
<gene>
    <name evidence="1" type="ORF">Lmac_2818</name>
</gene>
<protein>
    <recommendedName>
        <fullName evidence="3">2',5' RNA ligase family</fullName>
    </recommendedName>
</protein>
<keyword evidence="2" id="KW-1185">Reference proteome</keyword>
<evidence type="ECO:0000313" key="1">
    <source>
        <dbReference type="EMBL" id="KTD23945.1"/>
    </source>
</evidence>
<comment type="caution">
    <text evidence="1">The sequence shown here is derived from an EMBL/GenBank/DDBJ whole genome shotgun (WGS) entry which is preliminary data.</text>
</comment>
<dbReference type="SUPFAM" id="SSF55144">
    <property type="entry name" value="LigT-like"/>
    <property type="match status" value="1"/>
</dbReference>
<dbReference type="AlphaFoldDB" id="A0A0W0VVQ6"/>
<dbReference type="EMBL" id="LNYL01000051">
    <property type="protein sequence ID" value="KTD23945.1"/>
    <property type="molecule type" value="Genomic_DNA"/>
</dbReference>
<reference evidence="1 2" key="1">
    <citation type="submission" date="2015-11" db="EMBL/GenBank/DDBJ databases">
        <title>Genomic analysis of 38 Legionella species identifies large and diverse effector repertoires.</title>
        <authorList>
            <person name="Burstein D."/>
            <person name="Amaro F."/>
            <person name="Zusman T."/>
            <person name="Lifshitz Z."/>
            <person name="Cohen O."/>
            <person name="Gilbert J.A."/>
            <person name="Pupko T."/>
            <person name="Shuman H.A."/>
            <person name="Segal G."/>
        </authorList>
    </citation>
    <scope>NUCLEOTIDE SEQUENCE [LARGE SCALE GENOMIC DNA]</scope>
    <source>
        <strain evidence="1 2">PX-1-G2-E2</strain>
    </source>
</reference>
<organism evidence="1 2">
    <name type="scientific">Legionella maceachernii</name>
    <dbReference type="NCBI Taxonomy" id="466"/>
    <lineage>
        <taxon>Bacteria</taxon>
        <taxon>Pseudomonadati</taxon>
        <taxon>Pseudomonadota</taxon>
        <taxon>Gammaproteobacteria</taxon>
        <taxon>Legionellales</taxon>
        <taxon>Legionellaceae</taxon>
        <taxon>Legionella</taxon>
    </lineage>
</organism>
<dbReference type="InterPro" id="IPR009097">
    <property type="entry name" value="Cyclic_Pdiesterase"/>
</dbReference>
<proteinExistence type="predicted"/>